<evidence type="ECO:0008006" key="3">
    <source>
        <dbReference type="Google" id="ProtNLM"/>
    </source>
</evidence>
<accession>A0A7Y8CEZ7</accession>
<organism evidence="1 2">
    <name type="scientific">Pseudomonas gingeri</name>
    <dbReference type="NCBI Taxonomy" id="117681"/>
    <lineage>
        <taxon>Bacteria</taxon>
        <taxon>Pseudomonadati</taxon>
        <taxon>Pseudomonadota</taxon>
        <taxon>Gammaproteobacteria</taxon>
        <taxon>Pseudomonadales</taxon>
        <taxon>Pseudomonadaceae</taxon>
        <taxon>Pseudomonas</taxon>
    </lineage>
</organism>
<protein>
    <recommendedName>
        <fullName evidence="3">Phytanoyl-CoA dioxygenase</fullName>
    </recommendedName>
</protein>
<dbReference type="EMBL" id="JACAQE010000007">
    <property type="protein sequence ID" value="NWC16394.1"/>
    <property type="molecule type" value="Genomic_DNA"/>
</dbReference>
<sequence length="301" mass="33598">MYSLLQPPALPEAFHTRIYAGEIFALALPAMQELVDVARGLLEETLYPHDPTLVHRHLDHARQAECFTRLQAQFHQHDGVRRCWRQVLDSLGLAASGITCDRLHLRFQPPSEPGRTAPRDRATATIAFHRDTWGSNLYAQTNWWAPIYPISAGRTFAIYPQLWQRTLANSSADFDLQQVLQRSHRDGRNTVDADQAIAHLLESIEGESAIPVVIDPGTLLAFSGAHAHAGVPNHTGLTRISFETRTLWIDDVLAGRGAPNVDGRAPWQSPGFFRRLSDGRRLHELLGCAYLEPYRAAAPGL</sequence>
<dbReference type="AlphaFoldDB" id="A0A7Y8CEZ7"/>
<evidence type="ECO:0000313" key="2">
    <source>
        <dbReference type="Proteomes" id="UP000517547"/>
    </source>
</evidence>
<evidence type="ECO:0000313" key="1">
    <source>
        <dbReference type="EMBL" id="NWC16394.1"/>
    </source>
</evidence>
<gene>
    <name evidence="1" type="ORF">HX845_22240</name>
</gene>
<dbReference type="Proteomes" id="UP000517547">
    <property type="component" value="Unassembled WGS sequence"/>
</dbReference>
<comment type="caution">
    <text evidence="1">The sequence shown here is derived from an EMBL/GenBank/DDBJ whole genome shotgun (WGS) entry which is preliminary data.</text>
</comment>
<reference evidence="1 2" key="1">
    <citation type="submission" date="2020-04" db="EMBL/GenBank/DDBJ databases">
        <title>Molecular characterization of pseudomonads from Agaricus bisporus reveal novel blotch 2 pathogens in Western Europe.</title>
        <authorList>
            <person name="Taparia T."/>
            <person name="Krijger M."/>
            <person name="Haynes E."/>
            <person name="Elpinstone J.G."/>
            <person name="Noble R."/>
            <person name="Van Der Wolf J."/>
        </authorList>
    </citation>
    <scope>NUCLEOTIDE SEQUENCE [LARGE SCALE GENOMIC DNA]</scope>
    <source>
        <strain evidence="1 2">IPO3738</strain>
    </source>
</reference>
<dbReference type="SUPFAM" id="SSF51197">
    <property type="entry name" value="Clavaminate synthase-like"/>
    <property type="match status" value="1"/>
</dbReference>
<name>A0A7Y8CEZ7_9PSED</name>
<dbReference type="RefSeq" id="WP_017125775.1">
    <property type="nucleotide sequence ID" value="NZ_JACAQE010000007.1"/>
</dbReference>
<proteinExistence type="predicted"/>